<dbReference type="InterPro" id="IPR002347">
    <property type="entry name" value="SDR_fam"/>
</dbReference>
<evidence type="ECO:0000313" key="4">
    <source>
        <dbReference type="EMBL" id="SJM34989.1"/>
    </source>
</evidence>
<dbReference type="PANTHER" id="PTHR42760">
    <property type="entry name" value="SHORT-CHAIN DEHYDROGENASES/REDUCTASES FAMILY MEMBER"/>
    <property type="match status" value="1"/>
</dbReference>
<dbReference type="Proteomes" id="UP000245698">
    <property type="component" value="Unassembled WGS sequence"/>
</dbReference>
<evidence type="ECO:0000256" key="1">
    <source>
        <dbReference type="ARBA" id="ARBA00006484"/>
    </source>
</evidence>
<dbReference type="AlphaFoldDB" id="A0A2P9AUZ7"/>
<organism evidence="4 5">
    <name type="scientific">Mesorhizobium delmotii</name>
    <dbReference type="NCBI Taxonomy" id="1631247"/>
    <lineage>
        <taxon>Bacteria</taxon>
        <taxon>Pseudomonadati</taxon>
        <taxon>Pseudomonadota</taxon>
        <taxon>Alphaproteobacteria</taxon>
        <taxon>Hyphomicrobiales</taxon>
        <taxon>Phyllobacteriaceae</taxon>
        <taxon>Mesorhizobium</taxon>
    </lineage>
</organism>
<dbReference type="InterPro" id="IPR057326">
    <property type="entry name" value="KR_dom"/>
</dbReference>
<gene>
    <name evidence="4" type="primary">fabG</name>
    <name evidence="4" type="ORF">BQ8482_590001</name>
</gene>
<dbReference type="PRINTS" id="PR00081">
    <property type="entry name" value="GDHRDH"/>
</dbReference>
<sequence>MGNRLSGKVAIVTGGNRGIGRAIAERLADEGALVIVGDLRDDRSADSGGVERLTFMSLDVTKEASIRAFVDGVLQKFGRIDVLVNNAGMVIHKSIDEQTAEDWDRLMAVNLRGPFLMAKYVVPEMRRIGSGTIVNIGSVEGYMVNPWHTAYAATKAGVHGLTLGLAVDLGPDGIRCNTVCPGWIDTELNRAYVEMHPDRSLIERELGQLHPVGRIGAPKEIANAVLWLASEDSSFVSGEMISVDGARTKKISLPAILDEEYRAKLTKPQP</sequence>
<dbReference type="PRINTS" id="PR00080">
    <property type="entry name" value="SDRFAMILY"/>
</dbReference>
<dbReference type="InterPro" id="IPR036291">
    <property type="entry name" value="NAD(P)-bd_dom_sf"/>
</dbReference>
<dbReference type="InterPro" id="IPR020904">
    <property type="entry name" value="Sc_DH/Rdtase_CS"/>
</dbReference>
<name>A0A2P9AUZ7_9HYPH</name>
<evidence type="ECO:0000313" key="5">
    <source>
        <dbReference type="Proteomes" id="UP000245698"/>
    </source>
</evidence>
<proteinExistence type="inferred from homology"/>
<evidence type="ECO:0000256" key="2">
    <source>
        <dbReference type="ARBA" id="ARBA00023002"/>
    </source>
</evidence>
<dbReference type="EMBL" id="FUIG01000069">
    <property type="protein sequence ID" value="SJM34989.1"/>
    <property type="molecule type" value="Genomic_DNA"/>
</dbReference>
<dbReference type="Pfam" id="PF13561">
    <property type="entry name" value="adh_short_C2"/>
    <property type="match status" value="1"/>
</dbReference>
<dbReference type="SMART" id="SM00822">
    <property type="entry name" value="PKS_KR"/>
    <property type="match status" value="1"/>
</dbReference>
<feature type="domain" description="Ketoreductase" evidence="3">
    <location>
        <begin position="8"/>
        <end position="186"/>
    </location>
</feature>
<protein>
    <submittedName>
        <fullName evidence="4">3-oxoacyl-(Acyl-carrier-protein) reductase FabG</fullName>
        <ecNumber evidence="4">1.1.1.100</ecNumber>
    </submittedName>
</protein>
<accession>A0A2P9AUZ7</accession>
<dbReference type="PANTHER" id="PTHR42760:SF133">
    <property type="entry name" value="3-OXOACYL-[ACYL-CARRIER-PROTEIN] REDUCTASE"/>
    <property type="match status" value="1"/>
</dbReference>
<dbReference type="Gene3D" id="3.40.50.720">
    <property type="entry name" value="NAD(P)-binding Rossmann-like Domain"/>
    <property type="match status" value="1"/>
</dbReference>
<dbReference type="PROSITE" id="PS00061">
    <property type="entry name" value="ADH_SHORT"/>
    <property type="match status" value="1"/>
</dbReference>
<dbReference type="GO" id="GO:0004316">
    <property type="term" value="F:3-oxoacyl-[acyl-carrier-protein] reductase (NADPH) activity"/>
    <property type="evidence" value="ECO:0007669"/>
    <property type="project" value="UniProtKB-EC"/>
</dbReference>
<reference evidence="5" key="1">
    <citation type="submission" date="2016-12" db="EMBL/GenBank/DDBJ databases">
        <authorList>
            <person name="Brunel B."/>
        </authorList>
    </citation>
    <scope>NUCLEOTIDE SEQUENCE [LARGE SCALE GENOMIC DNA]</scope>
</reference>
<dbReference type="FunFam" id="3.40.50.720:FF:000084">
    <property type="entry name" value="Short-chain dehydrogenase reductase"/>
    <property type="match status" value="1"/>
</dbReference>
<evidence type="ECO:0000259" key="3">
    <source>
        <dbReference type="SMART" id="SM00822"/>
    </source>
</evidence>
<comment type="similarity">
    <text evidence="1">Belongs to the short-chain dehydrogenases/reductases (SDR) family.</text>
</comment>
<dbReference type="NCBIfam" id="NF005559">
    <property type="entry name" value="PRK07231.1"/>
    <property type="match status" value="1"/>
</dbReference>
<dbReference type="CDD" id="cd05233">
    <property type="entry name" value="SDR_c"/>
    <property type="match status" value="1"/>
</dbReference>
<dbReference type="EC" id="1.1.1.100" evidence="4"/>
<keyword evidence="2 4" id="KW-0560">Oxidoreductase</keyword>
<keyword evidence="5" id="KW-1185">Reference proteome</keyword>
<dbReference type="RefSeq" id="WP_123151304.1">
    <property type="nucleotide sequence ID" value="NZ_FUIG01000069.1"/>
</dbReference>
<dbReference type="SUPFAM" id="SSF51735">
    <property type="entry name" value="NAD(P)-binding Rossmann-fold domains"/>
    <property type="match status" value="1"/>
</dbReference>